<keyword evidence="1 3" id="KW-0808">Transferase</keyword>
<reference evidence="3 4" key="1">
    <citation type="submission" date="2020-08" db="EMBL/GenBank/DDBJ databases">
        <title>Sequencing the genomes of 1000 actinobacteria strains.</title>
        <authorList>
            <person name="Klenk H.-P."/>
        </authorList>
    </citation>
    <scope>NUCLEOTIDE SEQUENCE [LARGE SCALE GENOMIC DNA]</scope>
    <source>
        <strain evidence="3 4">DSM 20146</strain>
    </source>
</reference>
<dbReference type="EC" id="2.7.8.-" evidence="3"/>
<evidence type="ECO:0000259" key="2">
    <source>
        <dbReference type="Pfam" id="PF01648"/>
    </source>
</evidence>
<proteinExistence type="predicted"/>
<protein>
    <submittedName>
        <fullName evidence="3">4'-phosphopantetheinyl transferase</fullName>
        <ecNumber evidence="3">2.7.8.-</ecNumber>
    </submittedName>
</protein>
<name>A0A7W4UWS7_LEIAQ</name>
<dbReference type="EMBL" id="JACHVP010000001">
    <property type="protein sequence ID" value="MBB2967036.1"/>
    <property type="molecule type" value="Genomic_DNA"/>
</dbReference>
<dbReference type="GO" id="GO:0000287">
    <property type="term" value="F:magnesium ion binding"/>
    <property type="evidence" value="ECO:0007669"/>
    <property type="project" value="InterPro"/>
</dbReference>
<dbReference type="Proteomes" id="UP000538196">
    <property type="component" value="Unassembled WGS sequence"/>
</dbReference>
<keyword evidence="4" id="KW-1185">Reference proteome</keyword>
<gene>
    <name evidence="3" type="ORF">FHX33_001768</name>
</gene>
<dbReference type="InterPro" id="IPR037143">
    <property type="entry name" value="4-PPantetheinyl_Trfase_dom_sf"/>
</dbReference>
<organism evidence="3 4">
    <name type="scientific">Leifsonia aquatica</name>
    <name type="common">Corynebacterium aquaticum</name>
    <dbReference type="NCBI Taxonomy" id="144185"/>
    <lineage>
        <taxon>Bacteria</taxon>
        <taxon>Bacillati</taxon>
        <taxon>Actinomycetota</taxon>
        <taxon>Actinomycetes</taxon>
        <taxon>Micrococcales</taxon>
        <taxon>Microbacteriaceae</taxon>
        <taxon>Leifsonia</taxon>
    </lineage>
</organism>
<feature type="domain" description="4'-phosphopantetheinyl transferase" evidence="2">
    <location>
        <begin position="111"/>
        <end position="172"/>
    </location>
</feature>
<dbReference type="Pfam" id="PF01648">
    <property type="entry name" value="ACPS"/>
    <property type="match status" value="1"/>
</dbReference>
<accession>A0A7W4UWS7</accession>
<sequence length="231" mass="23660">MIPSGPALVLVARTARVLAALPDEPLAPEAAERRDRLRATADRDDFTAARLLAAAAHRALSDEPFAAGQLVQRCDTCGGPHGRPQPSPAGLHLSWSHAHGVVAAAVAPGRLGVDVETGMRRGGHPIATVLSATERRLLSESADPEAVFLLAWTAKEALVKAGVAELDGFAGLTVLAGDTRLLPRHGDLSLDARRGDGFSAAAATPGSALWRTIDAAGGLAPLPLRAVGGAA</sequence>
<dbReference type="GO" id="GO:0008897">
    <property type="term" value="F:holo-[acyl-carrier-protein] synthase activity"/>
    <property type="evidence" value="ECO:0007669"/>
    <property type="project" value="InterPro"/>
</dbReference>
<dbReference type="AlphaFoldDB" id="A0A7W4UWS7"/>
<evidence type="ECO:0000256" key="1">
    <source>
        <dbReference type="ARBA" id="ARBA00022679"/>
    </source>
</evidence>
<evidence type="ECO:0000313" key="4">
    <source>
        <dbReference type="Proteomes" id="UP000538196"/>
    </source>
</evidence>
<dbReference type="SUPFAM" id="SSF56214">
    <property type="entry name" value="4'-phosphopantetheinyl transferase"/>
    <property type="match status" value="2"/>
</dbReference>
<dbReference type="InterPro" id="IPR008278">
    <property type="entry name" value="4-PPantetheinyl_Trfase_dom"/>
</dbReference>
<dbReference type="RefSeq" id="WP_183428359.1">
    <property type="nucleotide sequence ID" value="NZ_JACHVP010000001.1"/>
</dbReference>
<dbReference type="Gene3D" id="3.90.470.20">
    <property type="entry name" value="4'-phosphopantetheinyl transferase domain"/>
    <property type="match status" value="1"/>
</dbReference>
<evidence type="ECO:0000313" key="3">
    <source>
        <dbReference type="EMBL" id="MBB2967036.1"/>
    </source>
</evidence>
<comment type="caution">
    <text evidence="3">The sequence shown here is derived from an EMBL/GenBank/DDBJ whole genome shotgun (WGS) entry which is preliminary data.</text>
</comment>